<evidence type="ECO:0000313" key="1">
    <source>
        <dbReference type="EMBL" id="KJA18742.1"/>
    </source>
</evidence>
<dbReference type="EMBL" id="KN817585">
    <property type="protein sequence ID" value="KJA18742.1"/>
    <property type="molecule type" value="Genomic_DNA"/>
</dbReference>
<evidence type="ECO:0000313" key="2">
    <source>
        <dbReference type="Proteomes" id="UP000054270"/>
    </source>
</evidence>
<gene>
    <name evidence="1" type="ORF">HYPSUDRAFT_69662</name>
</gene>
<accession>A0A0D2KVT3</accession>
<keyword evidence="2" id="KW-1185">Reference proteome</keyword>
<organism evidence="1 2">
    <name type="scientific">Hypholoma sublateritium (strain FD-334 SS-4)</name>
    <dbReference type="NCBI Taxonomy" id="945553"/>
    <lineage>
        <taxon>Eukaryota</taxon>
        <taxon>Fungi</taxon>
        <taxon>Dikarya</taxon>
        <taxon>Basidiomycota</taxon>
        <taxon>Agaricomycotina</taxon>
        <taxon>Agaricomycetes</taxon>
        <taxon>Agaricomycetidae</taxon>
        <taxon>Agaricales</taxon>
        <taxon>Agaricineae</taxon>
        <taxon>Strophariaceae</taxon>
        <taxon>Hypholoma</taxon>
    </lineage>
</organism>
<proteinExistence type="predicted"/>
<protein>
    <submittedName>
        <fullName evidence="1">Uncharacterized protein</fullName>
    </submittedName>
</protein>
<dbReference type="Proteomes" id="UP000054270">
    <property type="component" value="Unassembled WGS sequence"/>
</dbReference>
<sequence length="259" mass="28698">MRAPTPIPEIKREASFKTLLKEAWANSNSMSALEDRLMAVINGMSMPLSEDDRLVVESYIAAITRALGIDMARRLKATIRQPVKHCVRCHAPYSEDDFGTPSTPCVVPHAMCSRSSEKRHGGSERYRAVCCGYRATIVEEALGTGRFVDVELLTNCFEGRHTTDVRAVESYGPGGPRAGYNCANVHPCSVVQGRCVRACVQGRLNKLVWDWEFEPKYAWMAHHPPLGYGGAVDNIPPLTATRSDTIYQWIAVPTDSLRS</sequence>
<dbReference type="AlphaFoldDB" id="A0A0D2KVT3"/>
<reference evidence="2" key="1">
    <citation type="submission" date="2014-04" db="EMBL/GenBank/DDBJ databases">
        <title>Evolutionary Origins and Diversification of the Mycorrhizal Mutualists.</title>
        <authorList>
            <consortium name="DOE Joint Genome Institute"/>
            <consortium name="Mycorrhizal Genomics Consortium"/>
            <person name="Kohler A."/>
            <person name="Kuo A."/>
            <person name="Nagy L.G."/>
            <person name="Floudas D."/>
            <person name="Copeland A."/>
            <person name="Barry K.W."/>
            <person name="Cichocki N."/>
            <person name="Veneault-Fourrey C."/>
            <person name="LaButti K."/>
            <person name="Lindquist E.A."/>
            <person name="Lipzen A."/>
            <person name="Lundell T."/>
            <person name="Morin E."/>
            <person name="Murat C."/>
            <person name="Riley R."/>
            <person name="Ohm R."/>
            <person name="Sun H."/>
            <person name="Tunlid A."/>
            <person name="Henrissat B."/>
            <person name="Grigoriev I.V."/>
            <person name="Hibbett D.S."/>
            <person name="Martin F."/>
        </authorList>
    </citation>
    <scope>NUCLEOTIDE SEQUENCE [LARGE SCALE GENOMIC DNA]</scope>
    <source>
        <strain evidence="2">FD-334 SS-4</strain>
    </source>
</reference>
<name>A0A0D2KVT3_HYPSF</name>
<dbReference type="OrthoDB" id="2999621at2759"/>